<keyword evidence="2" id="KW-0547">Nucleotide-binding</keyword>
<gene>
    <name evidence="2" type="ORF">HMPREF3180_01608</name>
</gene>
<accession>A0A134A6L1</accession>
<dbReference type="AlphaFoldDB" id="A0A134A6L1"/>
<evidence type="ECO:0000313" key="2">
    <source>
        <dbReference type="EMBL" id="KXB63348.1"/>
    </source>
</evidence>
<keyword evidence="2" id="KW-0347">Helicase</keyword>
<keyword evidence="2" id="KW-0378">Hydrolase</keyword>
<dbReference type="Pfam" id="PF03796">
    <property type="entry name" value="DnaB_C"/>
    <property type="match status" value="1"/>
</dbReference>
<dbReference type="SUPFAM" id="SSF48024">
    <property type="entry name" value="N-terminal domain of DnaB helicase"/>
    <property type="match status" value="1"/>
</dbReference>
<dbReference type="GO" id="GO:0006260">
    <property type="term" value="P:DNA replication"/>
    <property type="evidence" value="ECO:0007669"/>
    <property type="project" value="UniProtKB-KW"/>
</dbReference>
<dbReference type="Gene3D" id="3.40.50.300">
    <property type="entry name" value="P-loop containing nucleotide triphosphate hydrolases"/>
    <property type="match status" value="1"/>
</dbReference>
<dbReference type="EMBL" id="LSDD01000113">
    <property type="protein sequence ID" value="KXB63348.1"/>
    <property type="molecule type" value="Genomic_DNA"/>
</dbReference>
<dbReference type="STRING" id="157687.HMPREF3180_01608"/>
<proteinExistence type="predicted"/>
<reference evidence="3" key="1">
    <citation type="submission" date="2016-01" db="EMBL/GenBank/DDBJ databases">
        <authorList>
            <person name="Mitreva M."/>
            <person name="Pepin K.H."/>
            <person name="Mihindukulasuriya K.A."/>
            <person name="Fulton R."/>
            <person name="Fronick C."/>
            <person name="O'Laughlin M."/>
            <person name="Miner T."/>
            <person name="Herter B."/>
            <person name="Rosa B.A."/>
            <person name="Cordes M."/>
            <person name="Tomlinson C."/>
            <person name="Wollam A."/>
            <person name="Palsikar V.B."/>
            <person name="Mardis E.R."/>
            <person name="Wilson R.K."/>
        </authorList>
    </citation>
    <scope>NUCLEOTIDE SEQUENCE [LARGE SCALE GENOMIC DNA]</scope>
    <source>
        <strain evidence="3">KA00185</strain>
    </source>
</reference>
<feature type="domain" description="SF4 helicase" evidence="1">
    <location>
        <begin position="152"/>
        <end position="418"/>
    </location>
</feature>
<keyword evidence="3" id="KW-1185">Reference proteome</keyword>
<dbReference type="GO" id="GO:0003677">
    <property type="term" value="F:DNA binding"/>
    <property type="evidence" value="ECO:0007669"/>
    <property type="project" value="UniProtKB-KW"/>
</dbReference>
<dbReference type="InterPro" id="IPR036185">
    <property type="entry name" value="DNA_heli_DnaB-like_N_sf"/>
</dbReference>
<keyword evidence="2" id="KW-0067">ATP-binding</keyword>
<dbReference type="PROSITE" id="PS51199">
    <property type="entry name" value="SF4_HELICASE"/>
    <property type="match status" value="1"/>
</dbReference>
<organism evidence="2 3">
    <name type="scientific">Leptotrichia wadei</name>
    <dbReference type="NCBI Taxonomy" id="157687"/>
    <lineage>
        <taxon>Bacteria</taxon>
        <taxon>Fusobacteriati</taxon>
        <taxon>Fusobacteriota</taxon>
        <taxon>Fusobacteriia</taxon>
        <taxon>Fusobacteriales</taxon>
        <taxon>Leptotrichiaceae</taxon>
        <taxon>Leptotrichia</taxon>
    </lineage>
</organism>
<dbReference type="GO" id="GO:0043139">
    <property type="term" value="F:5'-3' DNA helicase activity"/>
    <property type="evidence" value="ECO:0007669"/>
    <property type="project" value="UniProtKB-EC"/>
</dbReference>
<dbReference type="PANTHER" id="PTHR30153">
    <property type="entry name" value="REPLICATIVE DNA HELICASE DNAB"/>
    <property type="match status" value="1"/>
</dbReference>
<dbReference type="GO" id="GO:0005829">
    <property type="term" value="C:cytosol"/>
    <property type="evidence" value="ECO:0007669"/>
    <property type="project" value="TreeGrafter"/>
</dbReference>
<dbReference type="InterPro" id="IPR007694">
    <property type="entry name" value="DNA_helicase_DnaB-like_C"/>
</dbReference>
<dbReference type="PATRIC" id="fig|157687.3.peg.1599"/>
<evidence type="ECO:0000259" key="1">
    <source>
        <dbReference type="PROSITE" id="PS51199"/>
    </source>
</evidence>
<name>A0A134A6L1_9FUSO</name>
<protein>
    <submittedName>
        <fullName evidence="2">Putative replicative DNA helicase</fullName>
    </submittedName>
</protein>
<dbReference type="PANTHER" id="PTHR30153:SF2">
    <property type="entry name" value="REPLICATIVE DNA HELICASE"/>
    <property type="match status" value="1"/>
</dbReference>
<dbReference type="GO" id="GO:0005524">
    <property type="term" value="F:ATP binding"/>
    <property type="evidence" value="ECO:0007669"/>
    <property type="project" value="UniProtKB-KW"/>
</dbReference>
<dbReference type="InterPro" id="IPR027417">
    <property type="entry name" value="P-loop_NTPase"/>
</dbReference>
<dbReference type="Proteomes" id="UP000070483">
    <property type="component" value="Unassembled WGS sequence"/>
</dbReference>
<evidence type="ECO:0000313" key="3">
    <source>
        <dbReference type="Proteomes" id="UP000070483"/>
    </source>
</evidence>
<dbReference type="SUPFAM" id="SSF52540">
    <property type="entry name" value="P-loop containing nucleoside triphosphate hydrolases"/>
    <property type="match status" value="1"/>
</dbReference>
<comment type="caution">
    <text evidence="2">The sequence shown here is derived from an EMBL/GenBank/DDBJ whole genome shotgun (WGS) entry which is preliminary data.</text>
</comment>
<dbReference type="RefSeq" id="WP_060918242.1">
    <property type="nucleotide sequence ID" value="NZ_KQ960091.1"/>
</dbReference>
<dbReference type="GO" id="GO:0016787">
    <property type="term" value="F:hydrolase activity"/>
    <property type="evidence" value="ECO:0007669"/>
    <property type="project" value="UniProtKB-KW"/>
</dbReference>
<sequence length="422" mass="49134">MIYNELEAQVLGKICSRLKDLPYFLELGLKPDHFVNPEYKMIFQKMLDVLDEKDEVDIADFTKTDEEWDEIFALMDNCKLVDIQIPIQDLIESYNEYYLKSEIGKILESEYYSLDNKVEHIVQKVNELNMKKKEENKVFGMKELSNIWYEDFEDEKSIVKTPYEDINRYFTFEPGSLVTVGARPAMGKTAFALNLALLTAKKHNVLYINLEMSNVQIMQRFLSIQTGIELNKIKNKRLGDEELTKINLVMEKLQDSKFRSMSCENNPDLNFIIRKIKREHEKENLKVIIVDYLTLMTASGFQSKNYEVEHMANRLKLLATELNCCIVVLAQLNRAVETRGADKRPLLADLRDSGGIEQASNVVAFLHREDYYQKNVVKAKDFSEIEFIIRKNRSGELGTVRLGFDKKIQRIGAMKDEQLQEN</sequence>
<dbReference type="OrthoDB" id="9773982at2"/>